<evidence type="ECO:0000313" key="3">
    <source>
        <dbReference type="Proteomes" id="UP000050761"/>
    </source>
</evidence>
<reference evidence="4" key="2">
    <citation type="submission" date="2019-09" db="UniProtKB">
        <authorList>
            <consortium name="WormBaseParasite"/>
        </authorList>
    </citation>
    <scope>IDENTIFICATION</scope>
</reference>
<evidence type="ECO:0000256" key="1">
    <source>
        <dbReference type="SAM" id="MobiDB-lite"/>
    </source>
</evidence>
<dbReference type="EMBL" id="UZAH01027775">
    <property type="protein sequence ID" value="VDO94874.1"/>
    <property type="molecule type" value="Genomic_DNA"/>
</dbReference>
<evidence type="ECO:0000313" key="4">
    <source>
        <dbReference type="WBParaSite" id="HPBE_0001309701-mRNA-1"/>
    </source>
</evidence>
<accession>A0A183FX59</accession>
<feature type="region of interest" description="Disordered" evidence="1">
    <location>
        <begin position="72"/>
        <end position="101"/>
    </location>
</feature>
<keyword evidence="3" id="KW-1185">Reference proteome</keyword>
<protein>
    <submittedName>
        <fullName evidence="4">Myb-like domain-containing protein</fullName>
    </submittedName>
</protein>
<organism evidence="3 4">
    <name type="scientific">Heligmosomoides polygyrus</name>
    <name type="common">Parasitic roundworm</name>
    <dbReference type="NCBI Taxonomy" id="6339"/>
    <lineage>
        <taxon>Eukaryota</taxon>
        <taxon>Metazoa</taxon>
        <taxon>Ecdysozoa</taxon>
        <taxon>Nematoda</taxon>
        <taxon>Chromadorea</taxon>
        <taxon>Rhabditida</taxon>
        <taxon>Rhabditina</taxon>
        <taxon>Rhabditomorpha</taxon>
        <taxon>Strongyloidea</taxon>
        <taxon>Heligmosomidae</taxon>
        <taxon>Heligmosomoides</taxon>
    </lineage>
</organism>
<dbReference type="Proteomes" id="UP000050761">
    <property type="component" value="Unassembled WGS sequence"/>
</dbReference>
<dbReference type="OrthoDB" id="372624at2759"/>
<evidence type="ECO:0000313" key="2">
    <source>
        <dbReference type="EMBL" id="VDO94874.1"/>
    </source>
</evidence>
<dbReference type="AlphaFoldDB" id="A0A183FX59"/>
<reference evidence="2 3" key="1">
    <citation type="submission" date="2018-11" db="EMBL/GenBank/DDBJ databases">
        <authorList>
            <consortium name="Pathogen Informatics"/>
        </authorList>
    </citation>
    <scope>NUCLEOTIDE SEQUENCE [LARGE SCALE GENOMIC DNA]</scope>
</reference>
<accession>A0A3P8AG11</accession>
<gene>
    <name evidence="2" type="ORF">HPBE_LOCUS13098</name>
</gene>
<dbReference type="WBParaSite" id="HPBE_0001309701-mRNA-1">
    <property type="protein sequence ID" value="HPBE_0001309701-mRNA-1"/>
    <property type="gene ID" value="HPBE_0001309701"/>
</dbReference>
<name>A0A183FX59_HELPZ</name>
<proteinExistence type="predicted"/>
<sequence length="287" mass="33423">MWTPFPTPPLSDAENDVYFDDCLDLLYDRDFMPEDKLPVEIHELQSSLDKPVSPVKKNRKWLVDDFSLRNTQSETRATKKERRTAPRQVEQKGRELLRPVTPPPAVREELDYEGPEWSIIEDQALLTVDRIRFTVLHDISAWRIPLAVADMFAVFRSPRQCSIRYQTVVRPRESGQLMVIDPLTRKPRKVPLTSVHLRKGRVTTDLQYAHDAEKIRETSVMGRLRLIESLIPMQKDFRGVRRPIGRYSRVNHWTRIIEPCFVFAMATGWSENGEKMVPPQGGLIRHT</sequence>